<comment type="subcellular location">
    <subcellularLocation>
        <location evidence="8">Cytoplasm</location>
    </subcellularLocation>
</comment>
<dbReference type="InterPro" id="IPR043129">
    <property type="entry name" value="ATPase_NBD"/>
</dbReference>
<evidence type="ECO:0000313" key="10">
    <source>
        <dbReference type="EMBL" id="EEC58839.1"/>
    </source>
</evidence>
<dbReference type="EMBL" id="ABVQ01000031">
    <property type="protein sequence ID" value="EEC58839.1"/>
    <property type="molecule type" value="Genomic_DNA"/>
</dbReference>
<evidence type="ECO:0000256" key="1">
    <source>
        <dbReference type="ARBA" id="ARBA00022490"/>
    </source>
</evidence>
<dbReference type="Pfam" id="PF00814">
    <property type="entry name" value="TsaD"/>
    <property type="match status" value="1"/>
</dbReference>
<dbReference type="FunFam" id="3.30.420.40:FF:000012">
    <property type="entry name" value="tRNA N6-adenosine threonylcarbamoyltransferase"/>
    <property type="match status" value="1"/>
</dbReference>
<dbReference type="InterPro" id="IPR017861">
    <property type="entry name" value="KAE1/TsaD"/>
</dbReference>
<keyword evidence="3 8" id="KW-0819">tRNA processing</keyword>
<feature type="binding site" evidence="8">
    <location>
        <position position="143"/>
    </location>
    <ligand>
        <name>Fe cation</name>
        <dbReference type="ChEBI" id="CHEBI:24875"/>
    </ligand>
</feature>
<name>B7ANC8_9FIRM</name>
<comment type="cofactor">
    <cofactor evidence="8">
        <name>Fe(2+)</name>
        <dbReference type="ChEBI" id="CHEBI:29033"/>
    </cofactor>
    <text evidence="8">Binds 1 Fe(2+) ion per subunit.</text>
</comment>
<gene>
    <name evidence="8" type="primary">tsaD</name>
    <name evidence="10" type="ORF">BACPEC_00181</name>
</gene>
<dbReference type="NCBIfam" id="TIGR03723">
    <property type="entry name" value="T6A_TsaD_YgjD"/>
    <property type="match status" value="1"/>
</dbReference>
<dbReference type="HOGENOM" id="CLU_023208_0_2_9"/>
<evidence type="ECO:0000256" key="3">
    <source>
        <dbReference type="ARBA" id="ARBA00022694"/>
    </source>
</evidence>
<feature type="binding site" evidence="8">
    <location>
        <position position="334"/>
    </location>
    <ligand>
        <name>Fe cation</name>
        <dbReference type="ChEBI" id="CHEBI:24875"/>
    </ligand>
</feature>
<evidence type="ECO:0000259" key="9">
    <source>
        <dbReference type="Pfam" id="PF00814"/>
    </source>
</evidence>
<evidence type="ECO:0000256" key="8">
    <source>
        <dbReference type="HAMAP-Rule" id="MF_01445"/>
    </source>
</evidence>
<dbReference type="InterPro" id="IPR022450">
    <property type="entry name" value="TsaD"/>
</dbReference>
<feature type="binding site" evidence="8">
    <location>
        <position position="212"/>
    </location>
    <ligand>
        <name>substrate</name>
    </ligand>
</feature>
<dbReference type="FunFam" id="3.30.420.40:FF:000040">
    <property type="entry name" value="tRNA N6-adenosine threonylcarbamoyltransferase"/>
    <property type="match status" value="1"/>
</dbReference>
<protein>
    <recommendedName>
        <fullName evidence="8">tRNA N6-adenosine threonylcarbamoyltransferase</fullName>
        <ecNumber evidence="8">2.3.1.234</ecNumber>
    </recommendedName>
    <alternativeName>
        <fullName evidence="8">N6-L-threonylcarbamoyladenine synthase</fullName>
        <shortName evidence="8">t(6)A synthase</shortName>
    </alternativeName>
    <alternativeName>
        <fullName evidence="8">t(6)A37 threonylcarbamoyladenosine biosynthesis protein TsaD</fullName>
    </alternativeName>
    <alternativeName>
        <fullName evidence="8">tRNA threonylcarbamoyladenosine biosynthesis protein TsaD</fullName>
    </alternativeName>
</protein>
<dbReference type="CDD" id="cd24133">
    <property type="entry name" value="ASKHA_NBD_TsaD_bac"/>
    <property type="match status" value="1"/>
</dbReference>
<dbReference type="GO" id="GO:0005506">
    <property type="term" value="F:iron ion binding"/>
    <property type="evidence" value="ECO:0007669"/>
    <property type="project" value="UniProtKB-UniRule"/>
</dbReference>
<dbReference type="GO" id="GO:0002949">
    <property type="term" value="P:tRNA threonylcarbamoyladenosine modification"/>
    <property type="evidence" value="ECO:0007669"/>
    <property type="project" value="UniProtKB-UniRule"/>
</dbReference>
<keyword evidence="1 8" id="KW-0963">Cytoplasm</keyword>
<keyword evidence="2 8" id="KW-0808">Transferase</keyword>
<organism evidence="10 11">
    <name type="scientific">[Bacteroides] pectinophilus ATCC 43243</name>
    <dbReference type="NCBI Taxonomy" id="483218"/>
    <lineage>
        <taxon>Bacteria</taxon>
        <taxon>Bacillati</taxon>
        <taxon>Bacillota</taxon>
        <taxon>Clostridia</taxon>
        <taxon>Eubacteriales</taxon>
    </lineage>
</organism>
<reference evidence="10 11" key="2">
    <citation type="submission" date="2008-11" db="EMBL/GenBank/DDBJ databases">
        <authorList>
            <person name="Fulton L."/>
            <person name="Clifton S."/>
            <person name="Fulton B."/>
            <person name="Xu J."/>
            <person name="Minx P."/>
            <person name="Pepin K.H."/>
            <person name="Johnson M."/>
            <person name="Bhonagiri V."/>
            <person name="Nash W.E."/>
            <person name="Mardis E.R."/>
            <person name="Wilson R.K."/>
        </authorList>
    </citation>
    <scope>NUCLEOTIDE SEQUENCE [LARGE SCALE GENOMIC DNA]</scope>
    <source>
        <strain evidence="10 11">ATCC 43243</strain>
    </source>
</reference>
<dbReference type="GO" id="GO:0061711">
    <property type="term" value="F:tRNA N(6)-L-threonylcarbamoyladenine synthase activity"/>
    <property type="evidence" value="ECO:0007669"/>
    <property type="project" value="UniProtKB-EC"/>
</dbReference>
<dbReference type="PANTHER" id="PTHR11735:SF6">
    <property type="entry name" value="TRNA N6-ADENOSINE THREONYLCARBAMOYLTRANSFERASE, MITOCHONDRIAL"/>
    <property type="match status" value="1"/>
</dbReference>
<feature type="binding site" evidence="8">
    <location>
        <position position="147"/>
    </location>
    <ligand>
        <name>Fe cation</name>
        <dbReference type="ChEBI" id="CHEBI:24875"/>
    </ligand>
</feature>
<feature type="domain" description="Gcp-like" evidence="9">
    <location>
        <begin position="55"/>
        <end position="340"/>
    </location>
</feature>
<keyword evidence="5 8" id="KW-0408">Iron</keyword>
<feature type="binding site" evidence="8">
    <location>
        <position position="199"/>
    </location>
    <ligand>
        <name>substrate</name>
    </ligand>
</feature>
<dbReference type="PANTHER" id="PTHR11735">
    <property type="entry name" value="TRNA N6-ADENOSINE THREONYLCARBAMOYLTRANSFERASE"/>
    <property type="match status" value="1"/>
</dbReference>
<evidence type="ECO:0000313" key="11">
    <source>
        <dbReference type="Proteomes" id="UP000003136"/>
    </source>
</evidence>
<evidence type="ECO:0000256" key="5">
    <source>
        <dbReference type="ARBA" id="ARBA00023004"/>
    </source>
</evidence>
<dbReference type="PRINTS" id="PR00789">
    <property type="entry name" value="OSIALOPTASE"/>
</dbReference>
<evidence type="ECO:0000256" key="4">
    <source>
        <dbReference type="ARBA" id="ARBA00022723"/>
    </source>
</evidence>
<keyword evidence="11" id="KW-1185">Reference proteome</keyword>
<dbReference type="AlphaFoldDB" id="B7ANC8"/>
<evidence type="ECO:0000256" key="7">
    <source>
        <dbReference type="ARBA" id="ARBA00048117"/>
    </source>
</evidence>
<reference evidence="10 11" key="1">
    <citation type="submission" date="2008-11" db="EMBL/GenBank/DDBJ databases">
        <title>Draft genome sequence of Bacteroides pectinophilus (ATCC 43243).</title>
        <authorList>
            <person name="Sudarsanam P."/>
            <person name="Ley R."/>
            <person name="Guruge J."/>
            <person name="Turnbaugh P.J."/>
            <person name="Mahowald M."/>
            <person name="Liep D."/>
            <person name="Gordon J."/>
        </authorList>
    </citation>
    <scope>NUCLEOTIDE SEQUENCE [LARGE SCALE GENOMIC DNA]</scope>
    <source>
        <strain evidence="10 11">ATCC 43243</strain>
    </source>
</reference>
<feature type="binding site" evidence="8">
    <location>
        <position position="306"/>
    </location>
    <ligand>
        <name>substrate</name>
    </ligand>
</feature>
<evidence type="ECO:0000256" key="2">
    <source>
        <dbReference type="ARBA" id="ARBA00022679"/>
    </source>
</evidence>
<dbReference type="EC" id="2.3.1.234" evidence="8"/>
<feature type="binding site" evidence="8">
    <location>
        <position position="216"/>
    </location>
    <ligand>
        <name>substrate</name>
    </ligand>
</feature>
<keyword evidence="4 8" id="KW-0479">Metal-binding</keyword>
<dbReference type="InterPro" id="IPR000905">
    <property type="entry name" value="Gcp-like_dom"/>
</dbReference>
<dbReference type="NCBIfam" id="TIGR00329">
    <property type="entry name" value="gcp_kae1"/>
    <property type="match status" value="1"/>
</dbReference>
<feature type="binding site" evidence="8">
    <location>
        <begin position="166"/>
        <end position="170"/>
    </location>
    <ligand>
        <name>substrate</name>
    </ligand>
</feature>
<dbReference type="GO" id="GO:0005737">
    <property type="term" value="C:cytoplasm"/>
    <property type="evidence" value="ECO:0007669"/>
    <property type="project" value="UniProtKB-SubCell"/>
</dbReference>
<comment type="function">
    <text evidence="8">Required for the formation of a threonylcarbamoyl group on adenosine at position 37 (t(6)A37) in tRNAs that read codons beginning with adenine. Is involved in the transfer of the threonylcarbamoyl moiety of threonylcarbamoyl-AMP (TC-AMP) to the N6 group of A37, together with TsaE and TsaB. TsaD likely plays a direct catalytic role in this reaction.</text>
</comment>
<proteinExistence type="inferred from homology"/>
<dbReference type="Proteomes" id="UP000003136">
    <property type="component" value="Unassembled WGS sequence"/>
</dbReference>
<dbReference type="eggNOG" id="COG0533">
    <property type="taxonomic scope" value="Bacteria"/>
</dbReference>
<dbReference type="HAMAP" id="MF_01445">
    <property type="entry name" value="TsaD"/>
    <property type="match status" value="1"/>
</dbReference>
<sequence length="369" mass="39444">MKKDDDIIITNTAQTFARSECHEDNITANDGDVLILAIESSCDETAASVVLNGRTVLSNVISSQIALHTLYGGVVPEIASRKHMEQINQVIELALQEADVTLDDITAIGVTYGPGLVGALLVGVAEAKAIAFAKHKPLVGVHHIEGHISANYIEHPELKPPFAALVVSGGHTHLVIVKDYGEYEIIGRTRDDAAGEAFDKVARAVGLGYPGGPKVDKLAKEGNPDAIAFPRAHVDGSEYDFSFSGIKSAVLNYINSCEMKGEEINRADLVASFQKAVVDALVSRAMHAVKEYNMDTLAIAGGVASNSALRAALQKECDKTGVKFYSPSPIFCTDNAAMIGAAAYYEYKKGVRHGWDLNAVPNLKLGERI</sequence>
<dbReference type="Gene3D" id="3.30.420.40">
    <property type="match status" value="2"/>
</dbReference>
<evidence type="ECO:0000256" key="6">
    <source>
        <dbReference type="ARBA" id="ARBA00023315"/>
    </source>
</evidence>
<accession>B7ANC8</accession>
<comment type="similarity">
    <text evidence="8">Belongs to the KAE1 / TsaD family.</text>
</comment>
<comment type="catalytic activity">
    <reaction evidence="7 8">
        <text>L-threonylcarbamoyladenylate + adenosine(37) in tRNA = N(6)-L-threonylcarbamoyladenosine(37) in tRNA + AMP + H(+)</text>
        <dbReference type="Rhea" id="RHEA:37059"/>
        <dbReference type="Rhea" id="RHEA-COMP:10162"/>
        <dbReference type="Rhea" id="RHEA-COMP:10163"/>
        <dbReference type="ChEBI" id="CHEBI:15378"/>
        <dbReference type="ChEBI" id="CHEBI:73682"/>
        <dbReference type="ChEBI" id="CHEBI:74411"/>
        <dbReference type="ChEBI" id="CHEBI:74418"/>
        <dbReference type="ChEBI" id="CHEBI:456215"/>
        <dbReference type="EC" id="2.3.1.234"/>
    </reaction>
</comment>
<keyword evidence="6 8" id="KW-0012">Acyltransferase</keyword>
<dbReference type="SUPFAM" id="SSF53067">
    <property type="entry name" value="Actin-like ATPase domain"/>
    <property type="match status" value="2"/>
</dbReference>
<dbReference type="STRING" id="483218.BACPEC_00181"/>